<feature type="transmembrane region" description="Helical" evidence="1">
    <location>
        <begin position="262"/>
        <end position="281"/>
    </location>
</feature>
<evidence type="ECO:0000256" key="1">
    <source>
        <dbReference type="SAM" id="Phobius"/>
    </source>
</evidence>
<evidence type="ECO:0000259" key="2">
    <source>
        <dbReference type="Pfam" id="PF05569"/>
    </source>
</evidence>
<gene>
    <name evidence="3" type="ORF">CD33_09520</name>
</gene>
<dbReference type="STRING" id="1384057.CD33_09520"/>
<dbReference type="eggNOG" id="COG0501">
    <property type="taxonomic scope" value="Bacteria"/>
</dbReference>
<dbReference type="Gene3D" id="3.30.2010.10">
    <property type="entry name" value="Metalloproteases ('zincins'), catalytic domain"/>
    <property type="match status" value="1"/>
</dbReference>
<dbReference type="Pfam" id="PF05569">
    <property type="entry name" value="Peptidase_M56"/>
    <property type="match status" value="1"/>
</dbReference>
<accession>A0A0A3HWZ1</accession>
<dbReference type="RefSeq" id="WP_036200241.1">
    <property type="nucleotide sequence ID" value="NZ_JPVO01000049.1"/>
</dbReference>
<dbReference type="InterPro" id="IPR052173">
    <property type="entry name" value="Beta-lactam_resp_regulator"/>
</dbReference>
<dbReference type="Proteomes" id="UP000030408">
    <property type="component" value="Unassembled WGS sequence"/>
</dbReference>
<keyword evidence="1" id="KW-0812">Transmembrane</keyword>
<proteinExistence type="predicted"/>
<feature type="domain" description="Peptidase M56" evidence="2">
    <location>
        <begin position="61"/>
        <end position="246"/>
    </location>
</feature>
<dbReference type="CDD" id="cd07326">
    <property type="entry name" value="M56_BlaR1_MecR1_like"/>
    <property type="match status" value="1"/>
</dbReference>
<dbReference type="PANTHER" id="PTHR34978">
    <property type="entry name" value="POSSIBLE SENSOR-TRANSDUCER PROTEIN BLAR"/>
    <property type="match status" value="1"/>
</dbReference>
<dbReference type="AlphaFoldDB" id="A0A0A3HWZ1"/>
<name>A0A0A3HWZ1_9BACL</name>
<keyword evidence="1" id="KW-1133">Transmembrane helix</keyword>
<feature type="transmembrane region" description="Helical" evidence="1">
    <location>
        <begin position="113"/>
        <end position="134"/>
    </location>
</feature>
<sequence>MNKRQSKSMFYLSLLVSGSIFIQMGLYLTSLISGSNLRFNIFEVCHNTLKLIGLTSLTYAVDILVIGTFLFALWKIATQIIQTVKMRRRLQQYNCESLTNRFNNEYKNNDKNFMIISYPVPIAITIGFLSPKIILSTGLLNLLSEKELEAVIYHEMYHLDNHDPLKIFLMSISSITLPYIPILKWLNEKYRVVQEVMADELAIENQETSLHIGSALLKMLKVGKLETKSFAYASFAETSVNYRIEYMLNPLKSNQIKVPVKVAMWSVFVFSLISIFFIYALA</sequence>
<organism evidence="3 4">
    <name type="scientific">Ureibacillus sinduriensis BLB-1 = JCM 15800</name>
    <dbReference type="NCBI Taxonomy" id="1384057"/>
    <lineage>
        <taxon>Bacteria</taxon>
        <taxon>Bacillati</taxon>
        <taxon>Bacillota</taxon>
        <taxon>Bacilli</taxon>
        <taxon>Bacillales</taxon>
        <taxon>Caryophanaceae</taxon>
        <taxon>Ureibacillus</taxon>
    </lineage>
</organism>
<evidence type="ECO:0000313" key="3">
    <source>
        <dbReference type="EMBL" id="KGR75735.1"/>
    </source>
</evidence>
<evidence type="ECO:0000313" key="4">
    <source>
        <dbReference type="Proteomes" id="UP000030408"/>
    </source>
</evidence>
<comment type="caution">
    <text evidence="3">The sequence shown here is derived from an EMBL/GenBank/DDBJ whole genome shotgun (WGS) entry which is preliminary data.</text>
</comment>
<feature type="transmembrane region" description="Helical" evidence="1">
    <location>
        <begin position="12"/>
        <end position="32"/>
    </location>
</feature>
<dbReference type="EMBL" id="JPVO01000049">
    <property type="protein sequence ID" value="KGR75735.1"/>
    <property type="molecule type" value="Genomic_DNA"/>
</dbReference>
<feature type="transmembrane region" description="Helical" evidence="1">
    <location>
        <begin position="167"/>
        <end position="186"/>
    </location>
</feature>
<dbReference type="InterPro" id="IPR008756">
    <property type="entry name" value="Peptidase_M56"/>
</dbReference>
<keyword evidence="4" id="KW-1185">Reference proteome</keyword>
<feature type="transmembrane region" description="Helical" evidence="1">
    <location>
        <begin position="52"/>
        <end position="77"/>
    </location>
</feature>
<keyword evidence="1" id="KW-0472">Membrane</keyword>
<reference evidence="3 4" key="1">
    <citation type="submission" date="2014-02" db="EMBL/GenBank/DDBJ databases">
        <title>Draft genome sequence of Lysinibacillus sinduriensis JCM 15800.</title>
        <authorList>
            <person name="Zhang F."/>
            <person name="Wang G."/>
            <person name="Zhang L."/>
        </authorList>
    </citation>
    <scope>NUCLEOTIDE SEQUENCE [LARGE SCALE GENOMIC DNA]</scope>
    <source>
        <strain evidence="3 4">JCM 15800</strain>
    </source>
</reference>
<protein>
    <submittedName>
        <fullName evidence="3">Peptidase M56</fullName>
    </submittedName>
</protein>
<dbReference type="PANTHER" id="PTHR34978:SF3">
    <property type="entry name" value="SLR0241 PROTEIN"/>
    <property type="match status" value="1"/>
</dbReference>